<proteinExistence type="predicted"/>
<evidence type="ECO:0000313" key="2">
    <source>
        <dbReference type="Proteomes" id="UP000199110"/>
    </source>
</evidence>
<name>A0A1I3SDW7_9RHOB</name>
<evidence type="ECO:0000313" key="1">
    <source>
        <dbReference type="EMBL" id="SFJ55799.1"/>
    </source>
</evidence>
<keyword evidence="2" id="KW-1185">Reference proteome</keyword>
<dbReference type="Pfam" id="PF11927">
    <property type="entry name" value="HODM_asu-like"/>
    <property type="match status" value="1"/>
</dbReference>
<dbReference type="AlphaFoldDB" id="A0A1I3SDW7"/>
<gene>
    <name evidence="1" type="ORF">SAMN04488095_3080</name>
</gene>
<protein>
    <recommendedName>
        <fullName evidence="3">DUF3445 domain-containing protein</fullName>
    </recommendedName>
</protein>
<dbReference type="RefSeq" id="WP_245749276.1">
    <property type="nucleotide sequence ID" value="NZ_FORA01000004.1"/>
</dbReference>
<accession>A0A1I3SDW7</accession>
<organism evidence="1 2">
    <name type="scientific">Jannaschia pohangensis</name>
    <dbReference type="NCBI Taxonomy" id="390807"/>
    <lineage>
        <taxon>Bacteria</taxon>
        <taxon>Pseudomonadati</taxon>
        <taxon>Pseudomonadota</taxon>
        <taxon>Alphaproteobacteria</taxon>
        <taxon>Rhodobacterales</taxon>
        <taxon>Roseobacteraceae</taxon>
        <taxon>Jannaschia</taxon>
    </lineage>
</organism>
<dbReference type="Proteomes" id="UP000199110">
    <property type="component" value="Unassembled WGS sequence"/>
</dbReference>
<dbReference type="EMBL" id="FORA01000004">
    <property type="protein sequence ID" value="SFJ55799.1"/>
    <property type="molecule type" value="Genomic_DNA"/>
</dbReference>
<sequence>MSERPVICQSHLPHTPWDDPALSRMPGMRPVEGPWIVVDDAYAAQMAERARLMRDHRAVVLAQMPGAEEAMAELLGAVLGALAAGFRREGDRVTCPDGRTVWVAGPPFEVINGLLQEDILLLDRPEGAAEHVLIAGLLCFPAYWTLAEKIGRPLGRIHAPVPEYDAQIAGKVQRLFDRVPVGRTLWRANVLPHREAVLHRPKSETAPRVPRVPVRYIRSERQTVFRLPVTGVMVFAVHTWIVPVDALSPEQRATCPGL</sequence>
<dbReference type="InterPro" id="IPR021848">
    <property type="entry name" value="HODM_asu-like"/>
</dbReference>
<reference evidence="1 2" key="1">
    <citation type="submission" date="2016-10" db="EMBL/GenBank/DDBJ databases">
        <authorList>
            <person name="de Groot N.N."/>
        </authorList>
    </citation>
    <scope>NUCLEOTIDE SEQUENCE [LARGE SCALE GENOMIC DNA]</scope>
    <source>
        <strain evidence="1 2">DSM 19073</strain>
    </source>
</reference>
<dbReference type="STRING" id="390807.SAMN04488095_3080"/>
<evidence type="ECO:0008006" key="3">
    <source>
        <dbReference type="Google" id="ProtNLM"/>
    </source>
</evidence>